<dbReference type="PANTHER" id="PTHR39211:SF1">
    <property type="entry name" value="ABNORMAL SPINDLE-LIKE MICROCEPHALY-ASSOCIATED PROTEIN ASH DOMAIN-CONTAINING PROTEIN"/>
    <property type="match status" value="1"/>
</dbReference>
<feature type="region of interest" description="Disordered" evidence="1">
    <location>
        <begin position="2832"/>
        <end position="2854"/>
    </location>
</feature>
<feature type="compositionally biased region" description="Polar residues" evidence="1">
    <location>
        <begin position="1461"/>
        <end position="1481"/>
    </location>
</feature>
<feature type="compositionally biased region" description="Basic and acidic residues" evidence="1">
    <location>
        <begin position="192"/>
        <end position="206"/>
    </location>
</feature>
<accession>A0A0L0HJM5</accession>
<feature type="region of interest" description="Disordered" evidence="1">
    <location>
        <begin position="571"/>
        <end position="598"/>
    </location>
</feature>
<feature type="region of interest" description="Disordered" evidence="1">
    <location>
        <begin position="522"/>
        <end position="557"/>
    </location>
</feature>
<protein>
    <submittedName>
        <fullName evidence="2">Uncharacterized protein</fullName>
    </submittedName>
</protein>
<dbReference type="OrthoDB" id="252265at2759"/>
<keyword evidence="3" id="KW-1185">Reference proteome</keyword>
<dbReference type="eggNOG" id="ENOG502QU5A">
    <property type="taxonomic scope" value="Eukaryota"/>
</dbReference>
<organism evidence="2 3">
    <name type="scientific">Spizellomyces punctatus (strain DAOM BR117)</name>
    <dbReference type="NCBI Taxonomy" id="645134"/>
    <lineage>
        <taxon>Eukaryota</taxon>
        <taxon>Fungi</taxon>
        <taxon>Fungi incertae sedis</taxon>
        <taxon>Chytridiomycota</taxon>
        <taxon>Chytridiomycota incertae sedis</taxon>
        <taxon>Chytridiomycetes</taxon>
        <taxon>Spizellomycetales</taxon>
        <taxon>Spizellomycetaceae</taxon>
        <taxon>Spizellomyces</taxon>
    </lineage>
</organism>
<evidence type="ECO:0000256" key="1">
    <source>
        <dbReference type="SAM" id="MobiDB-lite"/>
    </source>
</evidence>
<dbReference type="Gene3D" id="2.60.40.10">
    <property type="entry name" value="Immunoglobulins"/>
    <property type="match status" value="4"/>
</dbReference>
<dbReference type="RefSeq" id="XP_016609272.1">
    <property type="nucleotide sequence ID" value="XM_016752565.1"/>
</dbReference>
<feature type="region of interest" description="Disordered" evidence="1">
    <location>
        <begin position="1645"/>
        <end position="1703"/>
    </location>
</feature>
<feature type="compositionally biased region" description="Polar residues" evidence="1">
    <location>
        <begin position="109"/>
        <end position="127"/>
    </location>
</feature>
<feature type="region of interest" description="Disordered" evidence="1">
    <location>
        <begin position="69"/>
        <end position="127"/>
    </location>
</feature>
<proteinExistence type="predicted"/>
<evidence type="ECO:0000313" key="3">
    <source>
        <dbReference type="Proteomes" id="UP000053201"/>
    </source>
</evidence>
<dbReference type="GeneID" id="27687779"/>
<dbReference type="OMA" id="KGGYHYR"/>
<sequence>MATSEVVPPTGRPLLEMVNMSNKLVLDSVYLNGLHALRRFELRNISSSYLTVKLRSTLGSQIAFQLTNENLPDRDRRPESRRLSQPDPSSTSLSSSVESGLSDLDPFFNYQTSPEPDTPSEASADTPIPITTNTVAAAAIGVFGTEQNALHGHQFNQLFNYVNHIDELCIAPGEATKVILAFLPEAPGRGRRSGDRDDAGGDKSAKIEGLAGEDETYDFFEVNGLLFFFAYRIDGKFPEQRNGTLDVTASVAPILQEWDTKGPKIGTDGDRSSGIESWKVKGGSALGRDEDEILTPNTQSPPDYQVTVKFRSRVCRSVLWTDIGDTGLMFDDCVVGGTYFKDFTVWNRSEIDLYWILNTVDLSNRQDNTWLKLSDYDTGEPLDGKPIPSYSPRRIRITFRPREVGEFNYDLQLENANDSGNTVQATIHAVVRSALREESLVVSSGTVLDFGDCSSGQWAKQRLVLRNISEIPLEIGFSADTAGVVFQREESAHENAHEGRPTLTEVGDRLIDRLRELSFVSTTNSDISHPPSAVSSRPSSPSLLSREESETEDMEHSSADLAALIAATSKLTAEQDDDAESEDSDYLERTVGEGVGSNGEEYRRIEEMALRPGSERIIEVCFRPEKDALTPDYRGGRLTKRNFRITLAYAHPGALVKEKKIIQCKARACTSFIEVSPTVVNFGDTDVGTLNSLPIQITNCSDLTARVELRFVSKVLNTFRDEITIPPKQSIEAKIDIYPRKVNPDYRKQITVVNLLNRDNTQSVEVRSTNIDKHRVTFHSLFYRVLTPTSTNFIDFGAVVLNSPVVRTFTIANISKKRLVLEIEASLPEDIKIYTKGRPISPAHELPSSSTVERRERLLESISDRRKLPRTEGSNGAISAPAKAIPAALAKLRSFGDVSEATGTTDYLDLASSIVSKDGRRSPRRRTHVQHFPVSTLKHLRTQFRDRKPNSVEEDTSGRPSSSGVKNSSGLGDDASNESARIVGEEEEVEQDMTKSIDLALRNVEQAEKRSTTMLNNVLESSKIAIDVLLTMLESATGKFPPMFPKPSGEEKYVRARLHLNRELENAIQDGRLVPVSLVEVPAESDMPIVLVFTPAAGNKPYVQGAPRKQDARVFLRLVEFDRELQQPQFEQLLQGHQDLIPVRELMLRSSLCRSFMDLNQKNINFGPLNKNEHRTKTIVIRNNSEAPLLYAIRKSGSIASGDLILGESRMGVVRGYGKREIEFMFDPSLAGPFHERLTIENVQDRENDQVISVKANIRKPAPFFIENLSIDFGPCLINELCSTVQHIVISNTSFKKIRTFEVRIDPQELQFVGCVGTFSFDVVDNEDDYVEDVSAPDGEPRRRRRRPIMMLSKEMEEEIEHLEQKLKIARRKGRKDKVKKLIEKLDKLRAGIVVDEYAEEEPTNDQKKDLQSSLLPAAADVENGETTPNTQIDQDYNSEPVGNERARINSVAESVDISRRPSQLAFSPESQPTADQQQPGALTLPASLKVKRTEHSIVFAIEPRTIRAVAVFFRPIEKASESAVTVSGFRASTADDSLETTLSSSVSSLEGKGEDPGFSGRSSPPLPNTAESTHGLRETCSGVLYVHEHKNTDLTKEVSFSALVCYDHRSYLEALAEQQERQPTAVRDMLQPGEAATVSAFLGDRSADGRSPSPRLFPGVLQSSPSSPPNFVESNVQGLPASPPAGPPSPTREPGPEPNVSAVEPVPTLIVEVPQIELGNIKIMERKDCYFTMTNRSPAALPFTIIPPEGPSILNFNYVHGTLSQKETRRVELWITPTIVGRQSQTFSIMNQITGQPATVTFLFYAIAPVYLRFPSLPDPLATSAELDLGYCYLDGQKKYARIVPYEVENVSDEDLYISAVSNLAQQCFIFTDPNSEIPATEVPLAPQKRLTVYIALQPYLGGTSARRTGPGAAKGQSVASVTAGGSGTATGNSSGDDYRTLVGGIKFLVLKKEQFSPASVDRVTQNEAGAPVDTLYHLTTYTAKFSAVIGQSLLSVSDALIDLGCTSEIGGIFSGSFYVCNLSSKLPLEFRLQSSNPQIELADYVGRLEGRTEGVAGSEQSAMGIPSGVEGNRSSPRERITFHLRCTGYGFIQHFINAINLNNSAQKVKVEVRLFADMGMVKVGPCAPLRALTGTRTLTSDVLPAAAAQPSAQPSAVRWDDIYVDVPVSDITRSQGTSSVAPNVVEEKQVVLQRREGADALPLYEKSLAVENISNTVLIIAATSDLDLNIRWSVRSEARITNERVSNGLLEISAENAPISMACPKDGWKPCSPKISIQPGEKITAYVSIPSPSALAGNDEAVGNLVSGKKFTLRGILCFEDVRKKLTLGVVDLQASYCLSRGEVEPTLVDLGKVGHFNSWNDAKLKFTLRNLADIPLLYELQLPDALDIVSGEEKNAGATKSKVDANGTQVIDAVLKPRVLEPRAIGPHILNIGIVNLFNPRNVMGIAVSCQLTLFELRFERLVSGELVLPPLTHPHIPTALPCDTWFTIVNTADEEVKFDIGFTLTLDVAEFVRLDVLSRFSNSPLVGSVTLNPRGSIEVRVRAYAREDSRLPANHPNARSLTNPDGITFGSLCITSRNQGDVEGNRMMENIPIRGIIHEGQTFTISQKRVEFRSILASDTEEDSEDEDGVDEDGVVPIRRQSSALSASESTSGHDYPSPLMIPTQRAIVEVTNLSAAFPLEFKVVFEYPMELPNAANLLRVTPLDEDMCGSVGPGGRLQLVFELLDPQIGGISDDIKVLVLDKNSLSRSPQVVYVSIVEDITGRLESRYLGSETDPNDTVPELFISEQRTDKTTESIIGKLPVEEPVSSGEEGDEDFLCSEAMSSSSLSGFERGQTSVSSRPSVSDSLNIPVLRRNPGHIQLRGCKRISERGSEIEGLFELDLGQQDLASNVAMKKLLLENPSSDRISYRVRTLSEADKSWISFSRTEGTLDGTRSVASGGGGQRDAHTISVNFMTSARGVYTTYVFIENLDNPADTKIIRVSMEIVARQNIRRTPATTSTGSAYTGNVTAGVAIEPASNHVFDVYVHGADANVSSIVMDHLYFGTEYAARSMIICNRESVPLEFTVHSSISHDDDTELVFSLSRTSAKLFRNVTVEPESQARVYIRLRPSANSTYNICRQSVPSSGQPVIPGIQRQASLTAANQPVEKNVEIYINCRLVKDYQKIINLRAICRQPQMQILDQEIVFRGMFRRKDEGASAVAKEEDVWALQLHPLKATIEVGNLLTDPLDCWVMNDTMFFAVEDVTISDSDTDSVPDSTLVQPSAAHSMVSSPVHSGPHKHRHSVTVGIAPKRSAVLQITPRMDVLLKHTDRLRREKYIVEHLTIYNRRRPKERRFIVLKLSLGYLTEFQSASGSRYSYGALEHHIVRLLKEFDSFPDLIGESESAFQMTHPEIVMDKTSEAFFRFTYIVDQLVYYGTREHAAENYAHLAQLLFSTLFSKPIFKEHAPASLIVSSSGACRCWPPALAKWISLFMYFMEYFPYRWPALEPLRELTRGLLSGGESTPVVEGP</sequence>
<evidence type="ECO:0000313" key="2">
    <source>
        <dbReference type="EMBL" id="KND01233.1"/>
    </source>
</evidence>
<feature type="compositionally biased region" description="Low complexity" evidence="1">
    <location>
        <begin position="2841"/>
        <end position="2851"/>
    </location>
</feature>
<feature type="compositionally biased region" description="Acidic residues" evidence="1">
    <location>
        <begin position="574"/>
        <end position="585"/>
    </location>
</feature>
<gene>
    <name evidence="2" type="ORF">SPPG_04324</name>
</gene>
<dbReference type="Proteomes" id="UP000053201">
    <property type="component" value="Unassembled WGS sequence"/>
</dbReference>
<name>A0A0L0HJM5_SPIPD</name>
<dbReference type="VEuPathDB" id="FungiDB:SPPG_04324"/>
<dbReference type="InParanoid" id="A0A0L0HJM5"/>
<feature type="compositionally biased region" description="Pro residues" evidence="1">
    <location>
        <begin position="1682"/>
        <end position="1698"/>
    </location>
</feature>
<feature type="compositionally biased region" description="Polar residues" evidence="1">
    <location>
        <begin position="958"/>
        <end position="970"/>
    </location>
</feature>
<feature type="region of interest" description="Disordered" evidence="1">
    <location>
        <begin position="917"/>
        <end position="979"/>
    </location>
</feature>
<feature type="region of interest" description="Disordered" evidence="1">
    <location>
        <begin position="1420"/>
        <end position="1481"/>
    </location>
</feature>
<feature type="region of interest" description="Disordered" evidence="1">
    <location>
        <begin position="187"/>
        <end position="207"/>
    </location>
</feature>
<dbReference type="InterPro" id="IPR013783">
    <property type="entry name" value="Ig-like_fold"/>
</dbReference>
<feature type="region of interest" description="Disordered" evidence="1">
    <location>
        <begin position="1541"/>
        <end position="1575"/>
    </location>
</feature>
<feature type="compositionally biased region" description="Low complexity" evidence="1">
    <location>
        <begin position="1541"/>
        <end position="1551"/>
    </location>
</feature>
<dbReference type="EMBL" id="KQ257455">
    <property type="protein sequence ID" value="KND01233.1"/>
    <property type="molecule type" value="Genomic_DNA"/>
</dbReference>
<feature type="compositionally biased region" description="Low complexity" evidence="1">
    <location>
        <begin position="85"/>
        <end position="105"/>
    </location>
</feature>
<feature type="compositionally biased region" description="Polar residues" evidence="1">
    <location>
        <begin position="1425"/>
        <end position="1438"/>
    </location>
</feature>
<reference evidence="2 3" key="1">
    <citation type="submission" date="2009-08" db="EMBL/GenBank/DDBJ databases">
        <title>The Genome Sequence of Spizellomyces punctatus strain DAOM BR117.</title>
        <authorList>
            <consortium name="The Broad Institute Genome Sequencing Platform"/>
            <person name="Russ C."/>
            <person name="Cuomo C."/>
            <person name="Shea T."/>
            <person name="Young S.K."/>
            <person name="Zeng Q."/>
            <person name="Koehrsen M."/>
            <person name="Haas B."/>
            <person name="Borodovsky M."/>
            <person name="Guigo R."/>
            <person name="Alvarado L."/>
            <person name="Berlin A."/>
            <person name="Bochicchio J."/>
            <person name="Borenstein D."/>
            <person name="Chapman S."/>
            <person name="Chen Z."/>
            <person name="Engels R."/>
            <person name="Freedman E."/>
            <person name="Gellesch M."/>
            <person name="Goldberg J."/>
            <person name="Griggs A."/>
            <person name="Gujja S."/>
            <person name="Heiman D."/>
            <person name="Hepburn T."/>
            <person name="Howarth C."/>
            <person name="Jen D."/>
            <person name="Larson L."/>
            <person name="Lewis B."/>
            <person name="Mehta T."/>
            <person name="Park D."/>
            <person name="Pearson M."/>
            <person name="Roberts A."/>
            <person name="Saif S."/>
            <person name="Shenoy N."/>
            <person name="Sisk P."/>
            <person name="Stolte C."/>
            <person name="Sykes S."/>
            <person name="Thomson T."/>
            <person name="Walk T."/>
            <person name="White J."/>
            <person name="Yandava C."/>
            <person name="Burger G."/>
            <person name="Gray M.W."/>
            <person name="Holland P.W.H."/>
            <person name="King N."/>
            <person name="Lang F.B.F."/>
            <person name="Roger A.J."/>
            <person name="Ruiz-Trillo I."/>
            <person name="Lander E."/>
            <person name="Nusbaum C."/>
        </authorList>
    </citation>
    <scope>NUCLEOTIDE SEQUENCE [LARGE SCALE GENOMIC DNA]</scope>
    <source>
        <strain evidence="2 3">DAOM BR117</strain>
    </source>
</reference>
<feature type="compositionally biased region" description="Basic and acidic residues" evidence="1">
    <location>
        <begin position="71"/>
        <end position="84"/>
    </location>
</feature>
<dbReference type="STRING" id="645134.A0A0L0HJM5"/>
<dbReference type="PANTHER" id="PTHR39211">
    <property type="entry name" value="CHROMOSOME 7, WHOLE GENOME SHOTGUN SEQUENCE"/>
    <property type="match status" value="1"/>
</dbReference>
<feature type="compositionally biased region" description="Low complexity" evidence="1">
    <location>
        <begin position="528"/>
        <end position="544"/>
    </location>
</feature>